<dbReference type="KEGG" id="ccel:CCDG5_1382"/>
<keyword evidence="1" id="KW-0145">Chemotaxis</keyword>
<dbReference type="AlphaFoldDB" id="A0A078KLA1"/>
<organism evidence="2 3">
    <name type="scientific">[Clostridium] cellulosi</name>
    <dbReference type="NCBI Taxonomy" id="29343"/>
    <lineage>
        <taxon>Bacteria</taxon>
        <taxon>Bacillati</taxon>
        <taxon>Bacillota</taxon>
        <taxon>Clostridia</taxon>
        <taxon>Eubacteriales</taxon>
        <taxon>Oscillospiraceae</taxon>
        <taxon>Oscillospiraceae incertae sedis</taxon>
    </lineage>
</organism>
<name>A0A078KLA1_9FIRM</name>
<sequence>MLSDLQKDLLIEILNTNLGVAASLLSEMVDQKVILSLPSLDLKKGNEFDLRLLNREDPDFNTSVLCSMRFGNDFSGNAYIVFPADKAKYLVNACLAEEPDNGDYYNRLTAQDLDVIREISNIIFNAVIGGFGNLLGVRLEYSLPQIEMTTIDAMDSGILPEEMHFLSMFNSFYLPKSQVRGVIFIALSVNSEKMLINKIDEMLVGIND</sequence>
<evidence type="ECO:0000313" key="3">
    <source>
        <dbReference type="Proteomes" id="UP000032431"/>
    </source>
</evidence>
<reference evidence="3" key="1">
    <citation type="submission" date="2014-07" db="EMBL/GenBank/DDBJ databases">
        <authorList>
            <person name="Wibberg D."/>
        </authorList>
    </citation>
    <scope>NUCLEOTIDE SEQUENCE [LARGE SCALE GENOMIC DNA]</scope>
    <source>
        <strain evidence="3">DG5</strain>
    </source>
</reference>
<dbReference type="OrthoDB" id="456328at2"/>
<evidence type="ECO:0000256" key="1">
    <source>
        <dbReference type="ARBA" id="ARBA00022500"/>
    </source>
</evidence>
<dbReference type="GO" id="GO:0006935">
    <property type="term" value="P:chemotaxis"/>
    <property type="evidence" value="ECO:0007669"/>
    <property type="project" value="UniProtKB-KW"/>
</dbReference>
<proteinExistence type="predicted"/>
<dbReference type="STRING" id="29343.CCDG5_1382"/>
<keyword evidence="3" id="KW-1185">Reference proteome</keyword>
<evidence type="ECO:0008006" key="4">
    <source>
        <dbReference type="Google" id="ProtNLM"/>
    </source>
</evidence>
<dbReference type="InterPro" id="IPR028976">
    <property type="entry name" value="CheC-like_sf"/>
</dbReference>
<dbReference type="CDD" id="cd17910">
    <property type="entry name" value="CheC_ClassII"/>
    <property type="match status" value="1"/>
</dbReference>
<accession>A0A078KLA1</accession>
<dbReference type="Gene3D" id="3.40.1550.10">
    <property type="entry name" value="CheC-like"/>
    <property type="match status" value="1"/>
</dbReference>
<dbReference type="EMBL" id="LM995447">
    <property type="protein sequence ID" value="CDZ24496.1"/>
    <property type="molecule type" value="Genomic_DNA"/>
</dbReference>
<gene>
    <name evidence="2" type="ORF">CCDG5_1382</name>
</gene>
<dbReference type="PATRIC" id="fig|29343.3.peg.1455"/>
<evidence type="ECO:0000313" key="2">
    <source>
        <dbReference type="EMBL" id="CDZ24496.1"/>
    </source>
</evidence>
<dbReference type="Proteomes" id="UP000032431">
    <property type="component" value="Chromosome I"/>
</dbReference>
<dbReference type="HOGENOM" id="CLU_087860_0_0_9"/>
<dbReference type="SUPFAM" id="SSF103039">
    <property type="entry name" value="CheC-like"/>
    <property type="match status" value="1"/>
</dbReference>
<protein>
    <recommendedName>
        <fullName evidence="4">CheC, inhibitor of MCP methylation</fullName>
    </recommendedName>
</protein>